<feature type="domain" description="DUF5675" evidence="1">
    <location>
        <begin position="35"/>
        <end position="140"/>
    </location>
</feature>
<dbReference type="InterPro" id="IPR043732">
    <property type="entry name" value="DUF5675"/>
</dbReference>
<dbReference type="Proteomes" id="UP001333710">
    <property type="component" value="Chromosome"/>
</dbReference>
<name>A0AA48HQ25_9ALTE</name>
<organism evidence="2 3">
    <name type="scientific">Planctobacterium marinum</name>
    <dbReference type="NCBI Taxonomy" id="1631968"/>
    <lineage>
        <taxon>Bacteria</taxon>
        <taxon>Pseudomonadati</taxon>
        <taxon>Pseudomonadota</taxon>
        <taxon>Gammaproteobacteria</taxon>
        <taxon>Alteromonadales</taxon>
        <taxon>Alteromonadaceae</taxon>
        <taxon>Planctobacterium</taxon>
    </lineage>
</organism>
<keyword evidence="3" id="KW-1185">Reference proteome</keyword>
<evidence type="ECO:0000313" key="3">
    <source>
        <dbReference type="Proteomes" id="UP001333710"/>
    </source>
</evidence>
<dbReference type="Pfam" id="PF18925">
    <property type="entry name" value="DUF5675"/>
    <property type="match status" value="1"/>
</dbReference>
<protein>
    <recommendedName>
        <fullName evidence="1">DUF5675 domain-containing protein</fullName>
    </recommendedName>
</protein>
<evidence type="ECO:0000313" key="2">
    <source>
        <dbReference type="EMBL" id="BDX05909.1"/>
    </source>
</evidence>
<dbReference type="KEGG" id="pmaw:MACH26_14300"/>
<accession>A0AA48HQ25</accession>
<dbReference type="AlphaFoldDB" id="A0AA48HQ25"/>
<evidence type="ECO:0000259" key="1">
    <source>
        <dbReference type="Pfam" id="PF18925"/>
    </source>
</evidence>
<sequence>MKFVMLLSLFFIGSVSADELIINIERNMTCGDEKGEAIMGRMLIDGIEFASTLELPWRDNRNDISHIPSGTYRAFIRTDGSRGFRLELINVPGERRNVQIHSGNTVKDIEGCILIGDLGARRCRVTDSRNKISSLRDIIAQKASNPEELRTDRGIPITIKISGAN</sequence>
<reference evidence="2" key="1">
    <citation type="submission" date="2023-01" db="EMBL/GenBank/DDBJ databases">
        <title>Complete genome sequence of Planctobacterium marinum strain Dej080120_11.</title>
        <authorList>
            <person name="Ueki S."/>
            <person name="Maruyama F."/>
        </authorList>
    </citation>
    <scope>NUCLEOTIDE SEQUENCE</scope>
    <source>
        <strain evidence="2">Dej080120_11</strain>
    </source>
</reference>
<gene>
    <name evidence="2" type="ORF">MACH26_14300</name>
</gene>
<dbReference type="RefSeq" id="WP_338291915.1">
    <property type="nucleotide sequence ID" value="NZ_AP027272.1"/>
</dbReference>
<proteinExistence type="predicted"/>
<dbReference type="EMBL" id="AP027272">
    <property type="protein sequence ID" value="BDX05909.1"/>
    <property type="molecule type" value="Genomic_DNA"/>
</dbReference>